<dbReference type="Proteomes" id="UP001612928">
    <property type="component" value="Unassembled WGS sequence"/>
</dbReference>
<comment type="caution">
    <text evidence="2">The sequence shown here is derived from an EMBL/GenBank/DDBJ whole genome shotgun (WGS) entry which is preliminary data.</text>
</comment>
<evidence type="ECO:0000313" key="2">
    <source>
        <dbReference type="EMBL" id="MFI7442654.1"/>
    </source>
</evidence>
<feature type="region of interest" description="Disordered" evidence="1">
    <location>
        <begin position="1"/>
        <end position="42"/>
    </location>
</feature>
<accession>A0ABW8A787</accession>
<evidence type="ECO:0000313" key="3">
    <source>
        <dbReference type="Proteomes" id="UP001612928"/>
    </source>
</evidence>
<evidence type="ECO:0000256" key="1">
    <source>
        <dbReference type="SAM" id="MobiDB-lite"/>
    </source>
</evidence>
<feature type="compositionally biased region" description="Basic residues" evidence="1">
    <location>
        <begin position="7"/>
        <end position="19"/>
    </location>
</feature>
<sequence>MSDTKKKPAVKSGKAKKQAIKTGRQAKDAKKEAQAGRGVTPT</sequence>
<dbReference type="EMBL" id="JBITMB010000005">
    <property type="protein sequence ID" value="MFI7442654.1"/>
    <property type="molecule type" value="Genomic_DNA"/>
</dbReference>
<gene>
    <name evidence="2" type="ORF">ACIBP5_22020</name>
</gene>
<proteinExistence type="predicted"/>
<organism evidence="2 3">
    <name type="scientific">Nonomuraea indica</name>
    <dbReference type="NCBI Taxonomy" id="1581193"/>
    <lineage>
        <taxon>Bacteria</taxon>
        <taxon>Bacillati</taxon>
        <taxon>Actinomycetota</taxon>
        <taxon>Actinomycetes</taxon>
        <taxon>Streptosporangiales</taxon>
        <taxon>Streptosporangiaceae</taxon>
        <taxon>Nonomuraea</taxon>
    </lineage>
</organism>
<reference evidence="2 3" key="1">
    <citation type="submission" date="2024-10" db="EMBL/GenBank/DDBJ databases">
        <title>The Natural Products Discovery Center: Release of the First 8490 Sequenced Strains for Exploring Actinobacteria Biosynthetic Diversity.</title>
        <authorList>
            <person name="Kalkreuter E."/>
            <person name="Kautsar S.A."/>
            <person name="Yang D."/>
            <person name="Bader C.D."/>
            <person name="Teijaro C.N."/>
            <person name="Fluegel L."/>
            <person name="Davis C.M."/>
            <person name="Simpson J.R."/>
            <person name="Lauterbach L."/>
            <person name="Steele A.D."/>
            <person name="Gui C."/>
            <person name="Meng S."/>
            <person name="Li G."/>
            <person name="Viehrig K."/>
            <person name="Ye F."/>
            <person name="Su P."/>
            <person name="Kiefer A.F."/>
            <person name="Nichols A."/>
            <person name="Cepeda A.J."/>
            <person name="Yan W."/>
            <person name="Fan B."/>
            <person name="Jiang Y."/>
            <person name="Adhikari A."/>
            <person name="Zheng C.-J."/>
            <person name="Schuster L."/>
            <person name="Cowan T.M."/>
            <person name="Smanski M.J."/>
            <person name="Chevrette M.G."/>
            <person name="De Carvalho L.P.S."/>
            <person name="Shen B."/>
        </authorList>
    </citation>
    <scope>NUCLEOTIDE SEQUENCE [LARGE SCALE GENOMIC DNA]</scope>
    <source>
        <strain evidence="2 3">NPDC049503</strain>
    </source>
</reference>
<dbReference type="RefSeq" id="WP_397022589.1">
    <property type="nucleotide sequence ID" value="NZ_JBITMB010000005.1"/>
</dbReference>
<keyword evidence="3" id="KW-1185">Reference proteome</keyword>
<protein>
    <submittedName>
        <fullName evidence="2">Uncharacterized protein</fullName>
    </submittedName>
</protein>
<feature type="compositionally biased region" description="Basic and acidic residues" evidence="1">
    <location>
        <begin position="25"/>
        <end position="34"/>
    </location>
</feature>
<name>A0ABW8A787_9ACTN</name>